<comment type="caution">
    <text evidence="4">The sequence shown here is derived from an EMBL/GenBank/DDBJ whole genome shotgun (WGS) entry which is preliminary data.</text>
</comment>
<dbReference type="CDD" id="cd02440">
    <property type="entry name" value="AdoMet_MTases"/>
    <property type="match status" value="1"/>
</dbReference>
<keyword evidence="1 4" id="KW-0489">Methyltransferase</keyword>
<dbReference type="SUPFAM" id="SSF53335">
    <property type="entry name" value="S-adenosyl-L-methionine-dependent methyltransferases"/>
    <property type="match status" value="1"/>
</dbReference>
<dbReference type="InterPro" id="IPR041698">
    <property type="entry name" value="Methyltransf_25"/>
</dbReference>
<dbReference type="EMBL" id="JABFDN010000004">
    <property type="protein sequence ID" value="NPU66305.1"/>
    <property type="molecule type" value="Genomic_DNA"/>
</dbReference>
<gene>
    <name evidence="4" type="ORF">HL667_14975</name>
</gene>
<dbReference type="Gene3D" id="3.40.50.150">
    <property type="entry name" value="Vaccinia Virus protein VP39"/>
    <property type="match status" value="1"/>
</dbReference>
<evidence type="ECO:0000313" key="5">
    <source>
        <dbReference type="Proteomes" id="UP000886476"/>
    </source>
</evidence>
<dbReference type="PANTHER" id="PTHR44942:SF4">
    <property type="entry name" value="METHYLTRANSFERASE TYPE 11 DOMAIN-CONTAINING PROTEIN"/>
    <property type="match status" value="1"/>
</dbReference>
<evidence type="ECO:0000259" key="3">
    <source>
        <dbReference type="Pfam" id="PF13649"/>
    </source>
</evidence>
<dbReference type="InterPro" id="IPR051052">
    <property type="entry name" value="Diverse_substrate_MTase"/>
</dbReference>
<protein>
    <submittedName>
        <fullName evidence="4">Class I SAM-dependent methyltransferase</fullName>
    </submittedName>
</protein>
<proteinExistence type="predicted"/>
<keyword evidence="2" id="KW-0808">Transferase</keyword>
<accession>A0ABX2CFR6</accession>
<evidence type="ECO:0000256" key="1">
    <source>
        <dbReference type="ARBA" id="ARBA00022603"/>
    </source>
</evidence>
<organism evidence="4 5">
    <name type="scientific">Bradyrhizobium aeschynomenes</name>
    <dbReference type="NCBI Taxonomy" id="2734909"/>
    <lineage>
        <taxon>Bacteria</taxon>
        <taxon>Pseudomonadati</taxon>
        <taxon>Pseudomonadota</taxon>
        <taxon>Alphaproteobacteria</taxon>
        <taxon>Hyphomicrobiales</taxon>
        <taxon>Nitrobacteraceae</taxon>
        <taxon>Bradyrhizobium</taxon>
    </lineage>
</organism>
<sequence length="261" mass="28513">MTPEPISPSFPSFQSTVPHYVAGRPNYAPALIQVVADHLRLTKNHRLMDLGCGPGWLGIAFAPLVGSVLGIDPEPAMLEAARAIANAAAVEIELVEGSSFDLSPQLGRFRAVAIGRAFHWMDRADTLRKLDPLIEEDGAVMLFNDVRPDVPQNAWYKRYSAVVDRFTNRSVGFAPDLLRHETILLESRFSQLTRIGVIEQRLVPVARLIDRALSMSTSSPEQLGALSGQLAQELTTEMSPFATAGGVVEVIESQVLIAQRC</sequence>
<name>A0ABX2CFR6_9BRAD</name>
<dbReference type="GO" id="GO:0032259">
    <property type="term" value="P:methylation"/>
    <property type="evidence" value="ECO:0007669"/>
    <property type="project" value="UniProtKB-KW"/>
</dbReference>
<feature type="domain" description="Methyltransferase" evidence="3">
    <location>
        <begin position="48"/>
        <end position="130"/>
    </location>
</feature>
<dbReference type="Proteomes" id="UP000886476">
    <property type="component" value="Unassembled WGS sequence"/>
</dbReference>
<dbReference type="InterPro" id="IPR029063">
    <property type="entry name" value="SAM-dependent_MTases_sf"/>
</dbReference>
<dbReference type="GO" id="GO:0008168">
    <property type="term" value="F:methyltransferase activity"/>
    <property type="evidence" value="ECO:0007669"/>
    <property type="project" value="UniProtKB-KW"/>
</dbReference>
<keyword evidence="5" id="KW-1185">Reference proteome</keyword>
<evidence type="ECO:0000313" key="4">
    <source>
        <dbReference type="EMBL" id="NPU66305.1"/>
    </source>
</evidence>
<evidence type="ECO:0000256" key="2">
    <source>
        <dbReference type="ARBA" id="ARBA00022679"/>
    </source>
</evidence>
<reference evidence="4" key="1">
    <citation type="submission" date="2020-05" db="EMBL/GenBank/DDBJ databases">
        <title>Nod-independent and nitrogen-fixing Bradyrhizobium aeschynomene sp. nov. isolated from nodules of Aeschynomene indica.</title>
        <authorList>
            <person name="Zhang Z."/>
        </authorList>
    </citation>
    <scope>NUCLEOTIDE SEQUENCE</scope>
    <source>
        <strain evidence="4">83012</strain>
    </source>
</reference>
<dbReference type="RefSeq" id="WP_172111394.1">
    <property type="nucleotide sequence ID" value="NZ_JABFDN010000004.1"/>
</dbReference>
<dbReference type="Pfam" id="PF13649">
    <property type="entry name" value="Methyltransf_25"/>
    <property type="match status" value="1"/>
</dbReference>
<dbReference type="PANTHER" id="PTHR44942">
    <property type="entry name" value="METHYLTRANSF_11 DOMAIN-CONTAINING PROTEIN"/>
    <property type="match status" value="1"/>
</dbReference>